<comment type="subunit">
    <text evidence="6">Homoheptamer.</text>
</comment>
<dbReference type="GO" id="GO:0008381">
    <property type="term" value="F:mechanosensitive monoatomic ion channel activity"/>
    <property type="evidence" value="ECO:0007669"/>
    <property type="project" value="InterPro"/>
</dbReference>
<name>A0A562NM45_9RHOB</name>
<dbReference type="Pfam" id="PF00924">
    <property type="entry name" value="MS_channel_2nd"/>
    <property type="match status" value="1"/>
</dbReference>
<evidence type="ECO:0000313" key="8">
    <source>
        <dbReference type="EMBL" id="TWI33193.1"/>
    </source>
</evidence>
<keyword evidence="6" id="KW-0407">Ion channel</keyword>
<feature type="domain" description="Mechanosensitive ion channel MscS" evidence="7">
    <location>
        <begin position="133"/>
        <end position="200"/>
    </location>
</feature>
<dbReference type="PANTHER" id="PTHR30221:SF1">
    <property type="entry name" value="SMALL-CONDUCTANCE MECHANOSENSITIVE CHANNEL"/>
    <property type="match status" value="1"/>
</dbReference>
<dbReference type="InterPro" id="IPR010920">
    <property type="entry name" value="LSM_dom_sf"/>
</dbReference>
<dbReference type="OrthoDB" id="9793781at2"/>
<comment type="function">
    <text evidence="6">Mechanosensitive channel that participates in the regulation of osmotic pressure changes within the cell, opening in response to stretch forces in the membrane lipid bilayer, without the need for other proteins. Contributes to normal resistance to hypoosmotic shock. Forms an ion channel of 1.0 nanosiemens conductance with a slight preference for anions.</text>
</comment>
<dbReference type="SUPFAM" id="SSF82689">
    <property type="entry name" value="Mechanosensitive channel protein MscS (YggB), C-terminal domain"/>
    <property type="match status" value="1"/>
</dbReference>
<comment type="caution">
    <text evidence="8">The sequence shown here is derived from an EMBL/GenBank/DDBJ whole genome shotgun (WGS) entry which is preliminary data.</text>
</comment>
<evidence type="ECO:0000256" key="2">
    <source>
        <dbReference type="ARBA" id="ARBA00022475"/>
    </source>
</evidence>
<dbReference type="InterPro" id="IPR006685">
    <property type="entry name" value="MscS_channel_2nd"/>
</dbReference>
<keyword evidence="3 6" id="KW-0812">Transmembrane</keyword>
<reference evidence="8 9" key="1">
    <citation type="journal article" date="2015" name="Stand. Genomic Sci.">
        <title>Genomic Encyclopedia of Bacterial and Archaeal Type Strains, Phase III: the genomes of soil and plant-associated and newly described type strains.</title>
        <authorList>
            <person name="Whitman W.B."/>
            <person name="Woyke T."/>
            <person name="Klenk H.P."/>
            <person name="Zhou Y."/>
            <person name="Lilburn T.G."/>
            <person name="Beck B.J."/>
            <person name="De Vos P."/>
            <person name="Vandamme P."/>
            <person name="Eisen J.A."/>
            <person name="Garrity G."/>
            <person name="Hugenholtz P."/>
            <person name="Kyrpides N.C."/>
        </authorList>
    </citation>
    <scope>NUCLEOTIDE SEQUENCE [LARGE SCALE GENOMIC DNA]</scope>
    <source>
        <strain evidence="8 9">CGMCC 1.5364</strain>
    </source>
</reference>
<evidence type="ECO:0000313" key="9">
    <source>
        <dbReference type="Proteomes" id="UP000316225"/>
    </source>
</evidence>
<keyword evidence="2" id="KW-1003">Cell membrane</keyword>
<dbReference type="InterPro" id="IPR011066">
    <property type="entry name" value="MscS_channel_C_sf"/>
</dbReference>
<protein>
    <recommendedName>
        <fullName evidence="6">Small-conductance mechanosensitive channel</fullName>
    </recommendedName>
</protein>
<keyword evidence="5 6" id="KW-0472">Membrane</keyword>
<evidence type="ECO:0000256" key="4">
    <source>
        <dbReference type="ARBA" id="ARBA00022989"/>
    </source>
</evidence>
<sequence>MTNTAFRTRWRVLIPASLALTAFLLIAALAVPLHALMGERLQAVLTVDLIRQVASSLALFAGARLTMLILRQRLQLRNKGHRPVPKVVLDVISAVVYTLVAIVSLSLFLRDDLSGLLTGSGLVLAVLGFAIRNVVADVFSGLALSIEAPFRIADWIQIETLGRGRVVEIGWRTSRLVTQDSTYVILPNSQISRQKITNFSAPRAEYRDSIEMTLPAEIPVTDARNLMKLALRGVRSLIADRKSEIHVLRYSPQGITYRVKYWVPRHDREADCRNEVFCAIDRTLRERGIRIAMPPVGAMPEPEVEEVPGAREPA</sequence>
<dbReference type="Proteomes" id="UP000316225">
    <property type="component" value="Unassembled WGS sequence"/>
</dbReference>
<proteinExistence type="inferred from homology"/>
<dbReference type="SUPFAM" id="SSF50182">
    <property type="entry name" value="Sm-like ribonucleoproteins"/>
    <property type="match status" value="1"/>
</dbReference>
<keyword evidence="4 6" id="KW-1133">Transmembrane helix</keyword>
<dbReference type="Gene3D" id="3.30.70.100">
    <property type="match status" value="1"/>
</dbReference>
<dbReference type="Gene3D" id="1.10.287.1260">
    <property type="match status" value="1"/>
</dbReference>
<evidence type="ECO:0000256" key="1">
    <source>
        <dbReference type="ARBA" id="ARBA00004651"/>
    </source>
</evidence>
<dbReference type="RefSeq" id="WP_145398146.1">
    <property type="nucleotide sequence ID" value="NZ_VLKU01000007.1"/>
</dbReference>
<dbReference type="EMBL" id="VLKU01000007">
    <property type="protein sequence ID" value="TWI33193.1"/>
    <property type="molecule type" value="Genomic_DNA"/>
</dbReference>
<keyword evidence="6" id="KW-0406">Ion transport</keyword>
<dbReference type="Gene3D" id="2.30.30.60">
    <property type="match status" value="1"/>
</dbReference>
<dbReference type="AlphaFoldDB" id="A0A562NM45"/>
<dbReference type="PANTHER" id="PTHR30221">
    <property type="entry name" value="SMALL-CONDUCTANCE MECHANOSENSITIVE CHANNEL"/>
    <property type="match status" value="1"/>
</dbReference>
<comment type="subcellular location">
    <subcellularLocation>
        <location evidence="6">Cell inner membrane</location>
        <topology evidence="6">Multi-pass membrane protein</topology>
    </subcellularLocation>
    <subcellularLocation>
        <location evidence="1">Cell membrane</location>
        <topology evidence="1">Multi-pass membrane protein</topology>
    </subcellularLocation>
</comment>
<feature type="transmembrane region" description="Helical" evidence="6">
    <location>
        <begin position="91"/>
        <end position="109"/>
    </location>
</feature>
<evidence type="ECO:0000256" key="5">
    <source>
        <dbReference type="ARBA" id="ARBA00023136"/>
    </source>
</evidence>
<dbReference type="InterPro" id="IPR023408">
    <property type="entry name" value="MscS_beta-dom_sf"/>
</dbReference>
<evidence type="ECO:0000259" key="7">
    <source>
        <dbReference type="Pfam" id="PF00924"/>
    </source>
</evidence>
<feature type="transmembrane region" description="Helical" evidence="6">
    <location>
        <begin position="115"/>
        <end position="135"/>
    </location>
</feature>
<dbReference type="GO" id="GO:0005886">
    <property type="term" value="C:plasma membrane"/>
    <property type="evidence" value="ECO:0007669"/>
    <property type="project" value="UniProtKB-SubCell"/>
</dbReference>
<keyword evidence="6" id="KW-0813">Transport</keyword>
<evidence type="ECO:0000256" key="3">
    <source>
        <dbReference type="ARBA" id="ARBA00022692"/>
    </source>
</evidence>
<organism evidence="8 9">
    <name type="scientific">Paracoccus sulfuroxidans</name>
    <dbReference type="NCBI Taxonomy" id="384678"/>
    <lineage>
        <taxon>Bacteria</taxon>
        <taxon>Pseudomonadati</taxon>
        <taxon>Pseudomonadota</taxon>
        <taxon>Alphaproteobacteria</taxon>
        <taxon>Rhodobacterales</taxon>
        <taxon>Paracoccaceae</taxon>
        <taxon>Paracoccus</taxon>
    </lineage>
</organism>
<gene>
    <name evidence="8" type="ORF">IQ24_02334</name>
</gene>
<dbReference type="InterPro" id="IPR045275">
    <property type="entry name" value="MscS_archaea/bacteria_type"/>
</dbReference>
<evidence type="ECO:0000256" key="6">
    <source>
        <dbReference type="RuleBase" id="RU369025"/>
    </source>
</evidence>
<keyword evidence="9" id="KW-1185">Reference proteome</keyword>
<feature type="transmembrane region" description="Helical" evidence="6">
    <location>
        <begin position="49"/>
        <end position="70"/>
    </location>
</feature>
<feature type="transmembrane region" description="Helical" evidence="6">
    <location>
        <begin position="12"/>
        <end position="37"/>
    </location>
</feature>
<comment type="similarity">
    <text evidence="6">Belongs to the MscS (TC 1.A.23) family.</text>
</comment>
<keyword evidence="6" id="KW-0997">Cell inner membrane</keyword>
<accession>A0A562NM45</accession>